<feature type="domain" description="THIF-type NAD/FAD binding fold" evidence="8">
    <location>
        <begin position="10"/>
        <end position="105"/>
    </location>
</feature>
<evidence type="ECO:0000313" key="11">
    <source>
        <dbReference type="Proteomes" id="UP000030747"/>
    </source>
</evidence>
<dbReference type="InterPro" id="IPR000594">
    <property type="entry name" value="ThiF_NAD_FAD-bd"/>
</dbReference>
<dbReference type="GO" id="GO:0006511">
    <property type="term" value="P:ubiquitin-dependent protein catabolic process"/>
    <property type="evidence" value="ECO:0007669"/>
    <property type="project" value="TreeGrafter"/>
</dbReference>
<dbReference type="Pfam" id="PF10585">
    <property type="entry name" value="UBA_E1_SCCH"/>
    <property type="match status" value="1"/>
</dbReference>
<dbReference type="Pfam" id="PF00899">
    <property type="entry name" value="ThiF"/>
    <property type="match status" value="1"/>
</dbReference>
<evidence type="ECO:0000256" key="6">
    <source>
        <dbReference type="ARBA" id="ARBA00022840"/>
    </source>
</evidence>
<name>U6L4X5_EIMTE</name>
<dbReference type="InterPro" id="IPR042063">
    <property type="entry name" value="Ubi_acti_E1_SCCH"/>
</dbReference>
<dbReference type="GO" id="GO:0005634">
    <property type="term" value="C:nucleus"/>
    <property type="evidence" value="ECO:0007669"/>
    <property type="project" value="TreeGrafter"/>
</dbReference>
<dbReference type="PANTHER" id="PTHR10953">
    <property type="entry name" value="UBIQUITIN-ACTIVATING ENZYME E1"/>
    <property type="match status" value="1"/>
</dbReference>
<dbReference type="GO" id="GO:0005524">
    <property type="term" value="F:ATP binding"/>
    <property type="evidence" value="ECO:0007669"/>
    <property type="project" value="UniProtKB-KW"/>
</dbReference>
<dbReference type="InterPro" id="IPR035985">
    <property type="entry name" value="Ubiquitin-activating_enz"/>
</dbReference>
<organism evidence="10 11">
    <name type="scientific">Eimeria tenella</name>
    <name type="common">Coccidian parasite</name>
    <dbReference type="NCBI Taxonomy" id="5802"/>
    <lineage>
        <taxon>Eukaryota</taxon>
        <taxon>Sar</taxon>
        <taxon>Alveolata</taxon>
        <taxon>Apicomplexa</taxon>
        <taxon>Conoidasida</taxon>
        <taxon>Coccidia</taxon>
        <taxon>Eucoccidiorida</taxon>
        <taxon>Eimeriorina</taxon>
        <taxon>Eimeriidae</taxon>
        <taxon>Eimeria</taxon>
    </lineage>
</organism>
<sequence length="147" mass="16318">MCCCFADSAAAVVALEARVGPETEAEIFTESFWRSQDIIINALDNIQARQYVDSRCVTFTKPLLESGTLGTKGNVQVVVPFLTQCYSDSVDPPEESIPLCTLRHFPHTIEHTIEWARDLFQGLFSDRMAEAAQFAANPEGFLDQVLS</sequence>
<keyword evidence="6" id="KW-0067">ATP-binding</keyword>
<comment type="similarity">
    <text evidence="2">Belongs to the ubiquitin-activating E1 family.</text>
</comment>
<reference evidence="10" key="2">
    <citation type="submission" date="2013-10" db="EMBL/GenBank/DDBJ databases">
        <authorList>
            <person name="Aslett M."/>
        </authorList>
    </citation>
    <scope>NUCLEOTIDE SEQUENCE [LARGE SCALE GENOMIC DNA]</scope>
    <source>
        <strain evidence="10">Houghton</strain>
    </source>
</reference>
<keyword evidence="4" id="KW-0547">Nucleotide-binding</keyword>
<evidence type="ECO:0000256" key="4">
    <source>
        <dbReference type="ARBA" id="ARBA00022741"/>
    </source>
</evidence>
<evidence type="ECO:0000259" key="9">
    <source>
        <dbReference type="Pfam" id="PF10585"/>
    </source>
</evidence>
<dbReference type="PROSITE" id="PS00865">
    <property type="entry name" value="UBIQUITIN_ACTIVAT_2"/>
    <property type="match status" value="1"/>
</dbReference>
<accession>U6L4X5</accession>
<dbReference type="InterPro" id="IPR033127">
    <property type="entry name" value="UBQ-activ_enz_E1_Cys_AS"/>
</dbReference>
<dbReference type="Proteomes" id="UP000030747">
    <property type="component" value="Unassembled WGS sequence"/>
</dbReference>
<feature type="non-terminal residue" evidence="10">
    <location>
        <position position="147"/>
    </location>
</feature>
<comment type="pathway">
    <text evidence="1">Protein modification; protein ubiquitination.</text>
</comment>
<dbReference type="GO" id="GO:0006974">
    <property type="term" value="P:DNA damage response"/>
    <property type="evidence" value="ECO:0007669"/>
    <property type="project" value="TreeGrafter"/>
</dbReference>
<dbReference type="VEuPathDB" id="ToxoDB:ETH_00003310"/>
<dbReference type="SUPFAM" id="SSF69572">
    <property type="entry name" value="Activating enzymes of the ubiquitin-like proteins"/>
    <property type="match status" value="1"/>
</dbReference>
<keyword evidence="5" id="KW-0833">Ubl conjugation pathway</keyword>
<gene>
    <name evidence="10" type="ORF">ETH_00003310</name>
</gene>
<evidence type="ECO:0000256" key="7">
    <source>
        <dbReference type="PROSITE-ProRule" id="PRU10132"/>
    </source>
</evidence>
<protein>
    <recommendedName>
        <fullName evidence="12">Ubiquitin-activating enzyme e1</fullName>
    </recommendedName>
</protein>
<dbReference type="PANTHER" id="PTHR10953:SF4">
    <property type="entry name" value="UBIQUITIN-ACTIVATING ENZYME E1 C-TERMINAL DOMAIN-CONTAINING PROTEIN"/>
    <property type="match status" value="1"/>
</dbReference>
<evidence type="ECO:0000256" key="3">
    <source>
        <dbReference type="ARBA" id="ARBA00022598"/>
    </source>
</evidence>
<evidence type="ECO:0000256" key="2">
    <source>
        <dbReference type="ARBA" id="ARBA00005673"/>
    </source>
</evidence>
<feature type="active site" description="Glycyl thioester intermediate" evidence="7">
    <location>
        <position position="100"/>
    </location>
</feature>
<dbReference type="GeneID" id="25249875"/>
<dbReference type="VEuPathDB" id="ToxoDB:ETH2_1117200"/>
<dbReference type="InterPro" id="IPR045886">
    <property type="entry name" value="ThiF/MoeB/HesA"/>
</dbReference>
<dbReference type="RefSeq" id="XP_013234403.1">
    <property type="nucleotide sequence ID" value="XM_013378949.1"/>
</dbReference>
<feature type="domain" description="Ubiquitin-activating enzyme SCCH" evidence="9">
    <location>
        <begin position="106"/>
        <end position="145"/>
    </location>
</feature>
<dbReference type="AlphaFoldDB" id="U6L4X5"/>
<dbReference type="EMBL" id="HG675977">
    <property type="protein sequence ID" value="CDJ43654.1"/>
    <property type="molecule type" value="Genomic_DNA"/>
</dbReference>
<dbReference type="GO" id="GO:0004839">
    <property type="term" value="F:ubiquitin activating enzyme activity"/>
    <property type="evidence" value="ECO:0007669"/>
    <property type="project" value="TreeGrafter"/>
</dbReference>
<dbReference type="Gene3D" id="1.10.10.2660">
    <property type="entry name" value="Ubiquitin-activating enzyme E1, SCCH domain"/>
    <property type="match status" value="1"/>
</dbReference>
<evidence type="ECO:0000256" key="1">
    <source>
        <dbReference type="ARBA" id="ARBA00004906"/>
    </source>
</evidence>
<dbReference type="OrthoDB" id="329042at2759"/>
<evidence type="ECO:0008006" key="12">
    <source>
        <dbReference type="Google" id="ProtNLM"/>
    </source>
</evidence>
<dbReference type="InterPro" id="IPR019572">
    <property type="entry name" value="UBA_E1_SCCH"/>
</dbReference>
<keyword evidence="11" id="KW-1185">Reference proteome</keyword>
<dbReference type="GO" id="GO:0005737">
    <property type="term" value="C:cytoplasm"/>
    <property type="evidence" value="ECO:0007669"/>
    <property type="project" value="TreeGrafter"/>
</dbReference>
<reference evidence="10" key="1">
    <citation type="submission" date="2013-10" db="EMBL/GenBank/DDBJ databases">
        <title>Genomic analysis of the causative agents of coccidiosis in chickens.</title>
        <authorList>
            <person name="Reid A.J."/>
            <person name="Blake D."/>
            <person name="Billington K."/>
            <person name="Browne H."/>
            <person name="Dunn M."/>
            <person name="Hung S."/>
            <person name="Kawahara F."/>
            <person name="Miranda-Saavedra D."/>
            <person name="Mourier T."/>
            <person name="Nagra H."/>
            <person name="Otto T.D."/>
            <person name="Rawlings N."/>
            <person name="Sanchez A."/>
            <person name="Sanders M."/>
            <person name="Subramaniam C."/>
            <person name="Tay Y."/>
            <person name="Dear P."/>
            <person name="Doerig C."/>
            <person name="Gruber A."/>
            <person name="Parkinson J."/>
            <person name="Shirley M."/>
            <person name="Wan K.L."/>
            <person name="Berriman M."/>
            <person name="Tomley F."/>
            <person name="Pain A."/>
        </authorList>
    </citation>
    <scope>NUCLEOTIDE SEQUENCE [LARGE SCALE GENOMIC DNA]</scope>
    <source>
        <strain evidence="10">Houghton</strain>
    </source>
</reference>
<dbReference type="UniPathway" id="UPA00143"/>
<evidence type="ECO:0000259" key="8">
    <source>
        <dbReference type="Pfam" id="PF00899"/>
    </source>
</evidence>
<evidence type="ECO:0000256" key="5">
    <source>
        <dbReference type="ARBA" id="ARBA00022786"/>
    </source>
</evidence>
<proteinExistence type="inferred from homology"/>
<keyword evidence="3" id="KW-0436">Ligase</keyword>
<evidence type="ECO:0000313" key="10">
    <source>
        <dbReference type="EMBL" id="CDJ43654.1"/>
    </source>
</evidence>